<dbReference type="Proteomes" id="UP000004038">
    <property type="component" value="Unassembled WGS sequence"/>
</dbReference>
<accession>H0FSV1</accession>
<sequence length="41" mass="4546">MSMTTDASRLFSACAWQNWALSEPSLARSIHGGKMRPHANQ</sequence>
<reference evidence="1 2" key="1">
    <citation type="journal article" date="2012" name="J. Bacteriol.">
        <title>Draft Genome Sequence of Sinorhizobium meliloti CCNWSX0020, a Nitrogen-Fixing Symbiont with Copper Tolerance Capability Isolated from Lead-Zinc Mine Tailings.</title>
        <authorList>
            <person name="Li Z."/>
            <person name="Ma Z."/>
            <person name="Hao X."/>
            <person name="Wei G."/>
        </authorList>
    </citation>
    <scope>NUCLEOTIDE SEQUENCE [LARGE SCALE GENOMIC DNA]</scope>
    <source>
        <strain evidence="1 2">CCNWSX0020</strain>
    </source>
</reference>
<evidence type="ECO:0000313" key="2">
    <source>
        <dbReference type="Proteomes" id="UP000004038"/>
    </source>
</evidence>
<protein>
    <submittedName>
        <fullName evidence="1">Uncharacterized protein</fullName>
    </submittedName>
</protein>
<dbReference type="EMBL" id="AGVV01000001">
    <property type="protein sequence ID" value="EHK80051.1"/>
    <property type="molecule type" value="Genomic_DNA"/>
</dbReference>
<organism evidence="1 2">
    <name type="scientific">Sinorhizobium meliloti CCNWSX0020</name>
    <dbReference type="NCBI Taxonomy" id="1107881"/>
    <lineage>
        <taxon>Bacteria</taxon>
        <taxon>Pseudomonadati</taxon>
        <taxon>Pseudomonadota</taxon>
        <taxon>Alphaproteobacteria</taxon>
        <taxon>Hyphomicrobiales</taxon>
        <taxon>Rhizobiaceae</taxon>
        <taxon>Sinorhizobium/Ensifer group</taxon>
        <taxon>Sinorhizobium</taxon>
    </lineage>
</organism>
<name>H0FSV1_RHIML</name>
<proteinExistence type="predicted"/>
<dbReference type="AlphaFoldDB" id="H0FSV1"/>
<dbReference type="PATRIC" id="fig|1107881.3.peg.221"/>
<evidence type="ECO:0000313" key="1">
    <source>
        <dbReference type="EMBL" id="EHK80051.1"/>
    </source>
</evidence>
<gene>
    <name evidence="1" type="ORF">SM0020_01080</name>
</gene>